<dbReference type="Proteomes" id="UP000305095">
    <property type="component" value="Unassembled WGS sequence"/>
</dbReference>
<evidence type="ECO:0000313" key="2">
    <source>
        <dbReference type="Proteomes" id="UP000305095"/>
    </source>
</evidence>
<reference evidence="1 2" key="1">
    <citation type="submission" date="2019-05" db="EMBL/GenBank/DDBJ databases">
        <title>Draft Genome of Bradyrhizobium elkanii strain SEMIA 938, Used in Commercial Inoculants for Lupinus spp. in Brazil.</title>
        <authorList>
            <person name="Hungria M."/>
            <person name="Delamuta J.R.M."/>
            <person name="Ribeiro R.A."/>
            <person name="Nogueira M.A."/>
        </authorList>
    </citation>
    <scope>NUCLEOTIDE SEQUENCE [LARGE SCALE GENOMIC DNA]</scope>
    <source>
        <strain evidence="1 2">Semia 938</strain>
    </source>
</reference>
<dbReference type="AlphaFoldDB" id="A0A4U6RU45"/>
<name>A0A4U6RU45_BRAEL</name>
<accession>A0A4U6RU45</accession>
<dbReference type="RefSeq" id="WP_137481809.1">
    <property type="nucleotide sequence ID" value="NZ_SZZP01000019.1"/>
</dbReference>
<organism evidence="1 2">
    <name type="scientific">Bradyrhizobium elkanii</name>
    <dbReference type="NCBI Taxonomy" id="29448"/>
    <lineage>
        <taxon>Bacteria</taxon>
        <taxon>Pseudomonadati</taxon>
        <taxon>Pseudomonadota</taxon>
        <taxon>Alphaproteobacteria</taxon>
        <taxon>Hyphomicrobiales</taxon>
        <taxon>Nitrobacteraceae</taxon>
        <taxon>Bradyrhizobium</taxon>
    </lineage>
</organism>
<comment type="caution">
    <text evidence="1">The sequence shown here is derived from an EMBL/GenBank/DDBJ whole genome shotgun (WGS) entry which is preliminary data.</text>
</comment>
<dbReference type="EMBL" id="SZZP01000019">
    <property type="protein sequence ID" value="TKV78000.1"/>
    <property type="molecule type" value="Genomic_DNA"/>
</dbReference>
<protein>
    <submittedName>
        <fullName evidence="1">Uncharacterized protein</fullName>
    </submittedName>
</protein>
<gene>
    <name evidence="1" type="ORF">FDV58_27755</name>
</gene>
<evidence type="ECO:0000313" key="1">
    <source>
        <dbReference type="EMBL" id="TKV78000.1"/>
    </source>
</evidence>
<sequence>MDLPDKQPFDSDLVSIRHWEQVPEPIRNSVEQYVATHLPDDILAKLRDLHARGIPISSDPAFFHFGGGLAVRNLCRERLSDAELAEHSFGIDWDSCYIAVLASISAKRH</sequence>
<proteinExistence type="predicted"/>